<keyword evidence="4" id="KW-1185">Reference proteome</keyword>
<dbReference type="EMBL" id="JADFTS010000007">
    <property type="protein sequence ID" value="KAF9598359.1"/>
    <property type="molecule type" value="Genomic_DNA"/>
</dbReference>
<keyword evidence="2" id="KW-0472">Membrane</keyword>
<dbReference type="GO" id="GO:0005886">
    <property type="term" value="C:plasma membrane"/>
    <property type="evidence" value="ECO:0007669"/>
    <property type="project" value="TreeGrafter"/>
</dbReference>
<evidence type="ECO:0000313" key="4">
    <source>
        <dbReference type="Proteomes" id="UP000631114"/>
    </source>
</evidence>
<feature type="transmembrane region" description="Helical" evidence="2">
    <location>
        <begin position="59"/>
        <end position="78"/>
    </location>
</feature>
<dbReference type="OrthoDB" id="1743172at2759"/>
<dbReference type="AlphaFoldDB" id="A0A835LNZ8"/>
<evidence type="ECO:0000256" key="1">
    <source>
        <dbReference type="ARBA" id="ARBA00023002"/>
    </source>
</evidence>
<evidence type="ECO:0000313" key="3">
    <source>
        <dbReference type="EMBL" id="KAF9598359.1"/>
    </source>
</evidence>
<dbReference type="PANTHER" id="PTHR11972:SF127">
    <property type="entry name" value="RESPIRATORY BURST OXIDASE HOMOLOG PROTEIN A-LIKE"/>
    <property type="match status" value="1"/>
</dbReference>
<gene>
    <name evidence="3" type="ORF">IFM89_027232</name>
</gene>
<accession>A0A835LNZ8</accession>
<sequence>MQMKKHLRSWDTAAVPQRPRFNMALILLPVCQNTITWLRKNRSLNSNIPFNDNMNFHKLIAACIVIGVILHGGTHLACDFPRIAGCSHSIFRTTIGADFQNHQPSYIEILATREDATGITMVLLMGTSLVYLGLVMDDVQKGTIMGR</sequence>
<name>A0A835LNZ8_9MAGN</name>
<dbReference type="GO" id="GO:0016174">
    <property type="term" value="F:NAD(P)H oxidase H2O2-forming activity"/>
    <property type="evidence" value="ECO:0007669"/>
    <property type="project" value="TreeGrafter"/>
</dbReference>
<dbReference type="Proteomes" id="UP000631114">
    <property type="component" value="Unassembled WGS sequence"/>
</dbReference>
<feature type="transmembrane region" description="Helical" evidence="2">
    <location>
        <begin position="116"/>
        <end position="136"/>
    </location>
</feature>
<organism evidence="3 4">
    <name type="scientific">Coptis chinensis</name>
    <dbReference type="NCBI Taxonomy" id="261450"/>
    <lineage>
        <taxon>Eukaryota</taxon>
        <taxon>Viridiplantae</taxon>
        <taxon>Streptophyta</taxon>
        <taxon>Embryophyta</taxon>
        <taxon>Tracheophyta</taxon>
        <taxon>Spermatophyta</taxon>
        <taxon>Magnoliopsida</taxon>
        <taxon>Ranunculales</taxon>
        <taxon>Ranunculaceae</taxon>
        <taxon>Coptidoideae</taxon>
        <taxon>Coptis</taxon>
    </lineage>
</organism>
<protein>
    <submittedName>
        <fullName evidence="3">Uncharacterized protein</fullName>
    </submittedName>
</protein>
<proteinExistence type="predicted"/>
<reference evidence="3 4" key="1">
    <citation type="submission" date="2020-10" db="EMBL/GenBank/DDBJ databases">
        <title>The Coptis chinensis genome and diversification of protoberbering-type alkaloids.</title>
        <authorList>
            <person name="Wang B."/>
            <person name="Shu S."/>
            <person name="Song C."/>
            <person name="Liu Y."/>
        </authorList>
    </citation>
    <scope>NUCLEOTIDE SEQUENCE [LARGE SCALE GENOMIC DNA]</scope>
    <source>
        <strain evidence="3">HL-2020</strain>
        <tissue evidence="3">Leaf</tissue>
    </source>
</reference>
<dbReference type="InterPro" id="IPR050369">
    <property type="entry name" value="RBOH/FRE"/>
</dbReference>
<keyword evidence="2" id="KW-1133">Transmembrane helix</keyword>
<keyword evidence="1" id="KW-0560">Oxidoreductase</keyword>
<comment type="caution">
    <text evidence="3">The sequence shown here is derived from an EMBL/GenBank/DDBJ whole genome shotgun (WGS) entry which is preliminary data.</text>
</comment>
<keyword evidence="2" id="KW-0812">Transmembrane</keyword>
<dbReference type="PANTHER" id="PTHR11972">
    <property type="entry name" value="NADPH OXIDASE"/>
    <property type="match status" value="1"/>
</dbReference>
<evidence type="ECO:0000256" key="2">
    <source>
        <dbReference type="SAM" id="Phobius"/>
    </source>
</evidence>